<protein>
    <submittedName>
        <fullName evidence="5">Biotin-dependent carboxyltransferase family protein</fullName>
    </submittedName>
</protein>
<evidence type="ECO:0000256" key="1">
    <source>
        <dbReference type="ARBA" id="ARBA00022741"/>
    </source>
</evidence>
<dbReference type="NCBIfam" id="TIGR00724">
    <property type="entry name" value="urea_amlyse_rel"/>
    <property type="match status" value="1"/>
</dbReference>
<evidence type="ECO:0000313" key="5">
    <source>
        <dbReference type="EMBL" id="MDO5457611.1"/>
    </source>
</evidence>
<proteinExistence type="predicted"/>
<evidence type="ECO:0000259" key="4">
    <source>
        <dbReference type="SMART" id="SM00797"/>
    </source>
</evidence>
<keyword evidence="6" id="KW-1185">Reference proteome</keyword>
<keyword evidence="2" id="KW-0378">Hydrolase</keyword>
<dbReference type="GO" id="GO:0016787">
    <property type="term" value="F:hydrolase activity"/>
    <property type="evidence" value="ECO:0007669"/>
    <property type="project" value="UniProtKB-KW"/>
</dbReference>
<dbReference type="InterPro" id="IPR003778">
    <property type="entry name" value="CT_A_B"/>
</dbReference>
<keyword evidence="3" id="KW-0067">ATP-binding</keyword>
<accession>A0AA43UCV0</accession>
<keyword evidence="1" id="KW-0547">Nucleotide-binding</keyword>
<evidence type="ECO:0000256" key="3">
    <source>
        <dbReference type="ARBA" id="ARBA00022840"/>
    </source>
</evidence>
<sequence length="336" mass="37466">MGIIKVRRPGLMSTIQDLGRIGHQSSGFSPAGVCDFESAALANYLLENEADCAVIEMTMQGMSFDVLKNTVIATAGADMDLFINGELFPVGRALSLKKGDHVKFGVVKEGLRTYLAVPGGFKGTEVLGSVSTHVRSEIGGFKGRALERFDILENHGSDVQAFPYVIKKRERQIIRRIRIMEGPEYERFSEEAKEKLVDEWYVIQNQSDRMGIRLDGEAITTVDGSHDIISAPTQLGNVQVPKNGLPIILLNDRQSSGGYTRIATVCKVDLLKLAQMKPGERFKFEMISIEKAQDLYTKKMNDLKVRQAIYADREHRHYRRVTAERVESLLGGAENE</sequence>
<feature type="domain" description="Carboxyltransferase" evidence="4">
    <location>
        <begin position="25"/>
        <end position="303"/>
    </location>
</feature>
<evidence type="ECO:0000256" key="2">
    <source>
        <dbReference type="ARBA" id="ARBA00022801"/>
    </source>
</evidence>
<comment type="caution">
    <text evidence="5">The sequence shown here is derived from an EMBL/GenBank/DDBJ whole genome shotgun (WGS) entry which is preliminary data.</text>
</comment>
<evidence type="ECO:0000313" key="6">
    <source>
        <dbReference type="Proteomes" id="UP001171751"/>
    </source>
</evidence>
<dbReference type="AlphaFoldDB" id="A0AA43UCV0"/>
<dbReference type="Pfam" id="PF02626">
    <property type="entry name" value="CT_A_B"/>
    <property type="match status" value="1"/>
</dbReference>
<dbReference type="PANTHER" id="PTHR43309:SF5">
    <property type="entry name" value="5-OXOPROLINASE SUBUNIT C"/>
    <property type="match status" value="1"/>
</dbReference>
<dbReference type="InterPro" id="IPR029000">
    <property type="entry name" value="Cyclophilin-like_dom_sf"/>
</dbReference>
<name>A0AA43UCV0_9LACT</name>
<dbReference type="SMART" id="SM00797">
    <property type="entry name" value="AHS2"/>
    <property type="match status" value="1"/>
</dbReference>
<dbReference type="EMBL" id="JAUNQW010000017">
    <property type="protein sequence ID" value="MDO5457611.1"/>
    <property type="molecule type" value="Genomic_DNA"/>
</dbReference>
<dbReference type="InterPro" id="IPR052708">
    <property type="entry name" value="PxpC"/>
</dbReference>
<dbReference type="Gene3D" id="2.40.100.10">
    <property type="entry name" value="Cyclophilin-like"/>
    <property type="match status" value="1"/>
</dbReference>
<organism evidence="5 6">
    <name type="scientific">Atopococcus tabaci</name>
    <dbReference type="NCBI Taxonomy" id="269774"/>
    <lineage>
        <taxon>Bacteria</taxon>
        <taxon>Bacillati</taxon>
        <taxon>Bacillota</taxon>
        <taxon>Bacilli</taxon>
        <taxon>Lactobacillales</taxon>
        <taxon>Carnobacteriaceae</taxon>
        <taxon>Atopococcus</taxon>
    </lineage>
</organism>
<dbReference type="PANTHER" id="PTHR43309">
    <property type="entry name" value="5-OXOPROLINASE SUBUNIT C"/>
    <property type="match status" value="1"/>
</dbReference>
<gene>
    <name evidence="5" type="ORF">Q4F26_04620</name>
</gene>
<dbReference type="SUPFAM" id="SSF50891">
    <property type="entry name" value="Cyclophilin-like"/>
    <property type="match status" value="1"/>
</dbReference>
<reference evidence="5" key="1">
    <citation type="submission" date="2023-07" db="EMBL/GenBank/DDBJ databases">
        <title>Between Cages and Wild: Unraveling the Impact of Captivity on Animal Microbiomes and Antimicrobial Resistance.</title>
        <authorList>
            <person name="Schmartz G.P."/>
            <person name="Rehner J."/>
            <person name="Schuff M.J."/>
            <person name="Becker S.L."/>
            <person name="Kravczyk M."/>
            <person name="Gurevich A."/>
            <person name="Francke R."/>
            <person name="Mueller R."/>
            <person name="Keller V."/>
            <person name="Keller A."/>
        </authorList>
    </citation>
    <scope>NUCLEOTIDE SEQUENCE</scope>
    <source>
        <strain evidence="5">S39M_St_73</strain>
    </source>
</reference>
<dbReference type="Proteomes" id="UP001171751">
    <property type="component" value="Unassembled WGS sequence"/>
</dbReference>
<dbReference type="GO" id="GO:0005524">
    <property type="term" value="F:ATP binding"/>
    <property type="evidence" value="ECO:0007669"/>
    <property type="project" value="UniProtKB-KW"/>
</dbReference>